<feature type="signal peptide" evidence="8">
    <location>
        <begin position="1"/>
        <end position="22"/>
    </location>
</feature>
<organism evidence="9 10">
    <name type="scientific">Stichopus japonicus</name>
    <name type="common">Sea cucumber</name>
    <dbReference type="NCBI Taxonomy" id="307972"/>
    <lineage>
        <taxon>Eukaryota</taxon>
        <taxon>Metazoa</taxon>
        <taxon>Echinodermata</taxon>
        <taxon>Eleutherozoa</taxon>
        <taxon>Echinozoa</taxon>
        <taxon>Holothuroidea</taxon>
        <taxon>Aspidochirotacea</taxon>
        <taxon>Aspidochirotida</taxon>
        <taxon>Stichopodidae</taxon>
        <taxon>Apostichopus</taxon>
    </lineage>
</organism>
<evidence type="ECO:0000313" key="10">
    <source>
        <dbReference type="Proteomes" id="UP000230750"/>
    </source>
</evidence>
<keyword evidence="5 7" id="KW-1133">Transmembrane helix</keyword>
<comment type="similarity">
    <text evidence="2">Belongs to the EMC6 family.</text>
</comment>
<dbReference type="InterPro" id="IPR010742">
    <property type="entry name" value="RCAF1"/>
</dbReference>
<evidence type="ECO:0000256" key="8">
    <source>
        <dbReference type="SAM" id="SignalP"/>
    </source>
</evidence>
<reference evidence="9 10" key="1">
    <citation type="journal article" date="2017" name="PLoS Biol.">
        <title>The sea cucumber genome provides insights into morphological evolution and visceral regeneration.</title>
        <authorList>
            <person name="Zhang X."/>
            <person name="Sun L."/>
            <person name="Yuan J."/>
            <person name="Sun Y."/>
            <person name="Gao Y."/>
            <person name="Zhang L."/>
            <person name="Li S."/>
            <person name="Dai H."/>
            <person name="Hamel J.F."/>
            <person name="Liu C."/>
            <person name="Yu Y."/>
            <person name="Liu S."/>
            <person name="Lin W."/>
            <person name="Guo K."/>
            <person name="Jin S."/>
            <person name="Xu P."/>
            <person name="Storey K.B."/>
            <person name="Huan P."/>
            <person name="Zhang T."/>
            <person name="Zhou Y."/>
            <person name="Zhang J."/>
            <person name="Lin C."/>
            <person name="Li X."/>
            <person name="Xing L."/>
            <person name="Huo D."/>
            <person name="Sun M."/>
            <person name="Wang L."/>
            <person name="Mercier A."/>
            <person name="Li F."/>
            <person name="Yang H."/>
            <person name="Xiang J."/>
        </authorList>
    </citation>
    <scope>NUCLEOTIDE SEQUENCE [LARGE SCALE GENOMIC DNA]</scope>
    <source>
        <strain evidence="9">Shaxun</strain>
        <tissue evidence="9">Muscle</tissue>
    </source>
</reference>
<dbReference type="AlphaFoldDB" id="A0A2G8LNZ1"/>
<proteinExistence type="inferred from homology"/>
<evidence type="ECO:0000256" key="2">
    <source>
        <dbReference type="ARBA" id="ARBA00009436"/>
    </source>
</evidence>
<dbReference type="PANTHER" id="PTHR12906">
    <property type="entry name" value="PROTEIN C20ORF24 RAB5-INTERACTING PROTEIN"/>
    <property type="match status" value="1"/>
</dbReference>
<keyword evidence="4" id="KW-0256">Endoplasmic reticulum</keyword>
<dbReference type="Proteomes" id="UP000230750">
    <property type="component" value="Unassembled WGS sequence"/>
</dbReference>
<name>A0A2G8LNZ1_STIJA</name>
<keyword evidence="10" id="KW-1185">Reference proteome</keyword>
<dbReference type="PANTHER" id="PTHR12906:SF0">
    <property type="entry name" value="GEL COMPLEX SUBUNIT OPTI"/>
    <property type="match status" value="1"/>
</dbReference>
<dbReference type="OrthoDB" id="286395at2759"/>
<keyword evidence="8" id="KW-0732">Signal</keyword>
<gene>
    <name evidence="9" type="ORF">BSL78_01097</name>
</gene>
<evidence type="ECO:0000313" key="9">
    <source>
        <dbReference type="EMBL" id="PIK61954.1"/>
    </source>
</evidence>
<dbReference type="GO" id="GO:0005739">
    <property type="term" value="C:mitochondrion"/>
    <property type="evidence" value="ECO:0007669"/>
    <property type="project" value="GOC"/>
</dbReference>
<sequence>MASSYNCILSALILFIEQKWMASKRTTSRSNKEEEREGSLTPSIWKRALTAKSSWPEKDEFLDVIYWTRQVIGILLGIVWGIVPLKGFIGLALWFGLSYTLHSILIDVKKLRTDSKPNKH</sequence>
<dbReference type="Pfam" id="PF07019">
    <property type="entry name" value="EMC6"/>
    <property type="match status" value="1"/>
</dbReference>
<evidence type="ECO:0000256" key="5">
    <source>
        <dbReference type="ARBA" id="ARBA00022989"/>
    </source>
</evidence>
<evidence type="ECO:0000256" key="7">
    <source>
        <dbReference type="SAM" id="Phobius"/>
    </source>
</evidence>
<evidence type="ECO:0000256" key="6">
    <source>
        <dbReference type="ARBA" id="ARBA00023136"/>
    </source>
</evidence>
<keyword evidence="3 7" id="KW-0812">Transmembrane</keyword>
<feature type="chain" id="PRO_5013943325" evidence="8">
    <location>
        <begin position="23"/>
        <end position="120"/>
    </location>
</feature>
<evidence type="ECO:0000256" key="1">
    <source>
        <dbReference type="ARBA" id="ARBA00004477"/>
    </source>
</evidence>
<dbReference type="GO" id="GO:0097250">
    <property type="term" value="P:mitochondrial respirasome assembly"/>
    <property type="evidence" value="ECO:0007669"/>
    <property type="project" value="InterPro"/>
</dbReference>
<dbReference type="InterPro" id="IPR029008">
    <property type="entry name" value="EMC6-like"/>
</dbReference>
<evidence type="ECO:0000256" key="4">
    <source>
        <dbReference type="ARBA" id="ARBA00022824"/>
    </source>
</evidence>
<accession>A0A2G8LNZ1</accession>
<dbReference type="GO" id="GO:0005789">
    <property type="term" value="C:endoplasmic reticulum membrane"/>
    <property type="evidence" value="ECO:0007669"/>
    <property type="project" value="UniProtKB-SubCell"/>
</dbReference>
<comment type="subcellular location">
    <subcellularLocation>
        <location evidence="1">Endoplasmic reticulum membrane</location>
        <topology evidence="1">Multi-pass membrane protein</topology>
    </subcellularLocation>
</comment>
<dbReference type="EMBL" id="MRZV01000021">
    <property type="protein sequence ID" value="PIK61954.1"/>
    <property type="molecule type" value="Genomic_DNA"/>
</dbReference>
<keyword evidence="6 7" id="KW-0472">Membrane</keyword>
<feature type="transmembrane region" description="Helical" evidence="7">
    <location>
        <begin position="64"/>
        <end position="82"/>
    </location>
</feature>
<evidence type="ECO:0000256" key="3">
    <source>
        <dbReference type="ARBA" id="ARBA00022692"/>
    </source>
</evidence>
<protein>
    <submittedName>
        <fullName evidence="9">Uncharacterized protein</fullName>
    </submittedName>
</protein>
<dbReference type="STRING" id="307972.A0A2G8LNZ1"/>
<comment type="caution">
    <text evidence="9">The sequence shown here is derived from an EMBL/GenBank/DDBJ whole genome shotgun (WGS) entry which is preliminary data.</text>
</comment>